<dbReference type="PANTHER" id="PTHR30217:SF10">
    <property type="entry name" value="23S RRNA 5-HYDROXYCYTIDINE C2501 SYNTHASE"/>
    <property type="match status" value="1"/>
</dbReference>
<dbReference type="PANTHER" id="PTHR30217">
    <property type="entry name" value="PEPTIDASE U32 FAMILY"/>
    <property type="match status" value="1"/>
</dbReference>
<dbReference type="SUPFAM" id="SSF51569">
    <property type="entry name" value="Aldolase"/>
    <property type="match status" value="1"/>
</dbReference>
<dbReference type="InterPro" id="IPR051454">
    <property type="entry name" value="RNA/ubiquinone_mod_enzymes"/>
</dbReference>
<reference evidence="1 2" key="1">
    <citation type="journal article" date="2016" name="Nat. Commun.">
        <title>Thousands of microbial genomes shed light on interconnected biogeochemical processes in an aquifer system.</title>
        <authorList>
            <person name="Anantharaman K."/>
            <person name="Brown C.T."/>
            <person name="Hug L.A."/>
            <person name="Sharon I."/>
            <person name="Castelle C.J."/>
            <person name="Probst A.J."/>
            <person name="Thomas B.C."/>
            <person name="Singh A."/>
            <person name="Wilkins M.J."/>
            <person name="Karaoz U."/>
            <person name="Brodie E.L."/>
            <person name="Williams K.H."/>
            <person name="Hubbard S.S."/>
            <person name="Banfield J.F."/>
        </authorList>
    </citation>
    <scope>NUCLEOTIDE SEQUENCE [LARGE SCALE GENOMIC DNA]</scope>
</reference>
<dbReference type="InterPro" id="IPR001539">
    <property type="entry name" value="Peptidase_U32"/>
</dbReference>
<dbReference type="STRING" id="1817883.A3G31_12520"/>
<comment type="caution">
    <text evidence="1">The sequence shown here is derived from an EMBL/GenBank/DDBJ whole genome shotgun (WGS) entry which is preliminary data.</text>
</comment>
<proteinExistence type="predicted"/>
<evidence type="ECO:0000313" key="1">
    <source>
        <dbReference type="EMBL" id="OGL53145.1"/>
    </source>
</evidence>
<protein>
    <recommendedName>
        <fullName evidence="3">Peptidase U32</fullName>
    </recommendedName>
</protein>
<evidence type="ECO:0008006" key="3">
    <source>
        <dbReference type="Google" id="ProtNLM"/>
    </source>
</evidence>
<evidence type="ECO:0000313" key="2">
    <source>
        <dbReference type="Proteomes" id="UP000178082"/>
    </source>
</evidence>
<dbReference type="EMBL" id="MGDI01000027">
    <property type="protein sequence ID" value="OGL53145.1"/>
    <property type="molecule type" value="Genomic_DNA"/>
</dbReference>
<dbReference type="Proteomes" id="UP000178082">
    <property type="component" value="Unassembled WGS sequence"/>
</dbReference>
<dbReference type="AlphaFoldDB" id="A0A1F7SHC0"/>
<sequence>MRLNNIKILSPIDAPGEAEKLIEAGADEFYCGLIPEEWNEKYFPASIDRRPKGSHLKSFEELREVVNIAHERNVPVYLTLNEHYYTEKQYPLITEFIRKVVASGADALIVADLALLLFMRKNDFGIKIHISTGGTAFNSETIEFYKDFGASRVILPRHLTTEEIRELRKKSPDIELEAFILNSRCVNVDGFCTFQHGLGGSSNKLLFRNACMLPYQVSVLPGGNSSMEADDVLKQETAIKRQHIWSKCHIDDSPCGVCAVIDFGEIGLDSIKIVGRGNPTEKKIMDIGFLKSVKEMIENSGAKRNELKVKMKELYNRTYKRPCRYHMCYYPDVGFEEEVNNEP</sequence>
<accession>A0A1F7SHC0</accession>
<name>A0A1F7SHC0_9BACT</name>
<dbReference type="Pfam" id="PF01136">
    <property type="entry name" value="Peptidase_U32"/>
    <property type="match status" value="1"/>
</dbReference>
<organism evidence="1 2">
    <name type="scientific">Candidatus Schekmanbacteria bacterium RIFCSPLOWO2_12_FULL_38_15</name>
    <dbReference type="NCBI Taxonomy" id="1817883"/>
    <lineage>
        <taxon>Bacteria</taxon>
        <taxon>Candidatus Schekmaniibacteriota</taxon>
    </lineage>
</organism>
<gene>
    <name evidence="1" type="ORF">A3G31_12520</name>
</gene>